<evidence type="ECO:0000313" key="10">
    <source>
        <dbReference type="EMBL" id="OGG59319.1"/>
    </source>
</evidence>
<dbReference type="SUPFAM" id="SSF53448">
    <property type="entry name" value="Nucleotide-diphospho-sugar transferases"/>
    <property type="match status" value="1"/>
</dbReference>
<dbReference type="InterPro" id="IPR050256">
    <property type="entry name" value="Glycosyltransferase_2"/>
</dbReference>
<keyword evidence="1" id="KW-1003">Cell membrane</keyword>
<dbReference type="GO" id="GO:0009103">
    <property type="term" value="P:lipopolysaccharide biosynthetic process"/>
    <property type="evidence" value="ECO:0007669"/>
    <property type="project" value="UniProtKB-KW"/>
</dbReference>
<keyword evidence="6 8" id="KW-1133">Transmembrane helix</keyword>
<dbReference type="Proteomes" id="UP000178042">
    <property type="component" value="Unassembled WGS sequence"/>
</dbReference>
<organism evidence="10 11">
    <name type="scientific">Candidatus Kaiserbacteria bacterium RIFCSPHIGHO2_02_FULL_49_16</name>
    <dbReference type="NCBI Taxonomy" id="1798490"/>
    <lineage>
        <taxon>Bacteria</taxon>
        <taxon>Candidatus Kaiseribacteriota</taxon>
    </lineage>
</organism>
<feature type="domain" description="Glycosyltransferase 2-like" evidence="9">
    <location>
        <begin position="8"/>
        <end position="168"/>
    </location>
</feature>
<dbReference type="EMBL" id="MFLD01000027">
    <property type="protein sequence ID" value="OGG59319.1"/>
    <property type="molecule type" value="Genomic_DNA"/>
</dbReference>
<evidence type="ECO:0000259" key="9">
    <source>
        <dbReference type="Pfam" id="PF00535"/>
    </source>
</evidence>
<dbReference type="GO" id="GO:0016757">
    <property type="term" value="F:glycosyltransferase activity"/>
    <property type="evidence" value="ECO:0007669"/>
    <property type="project" value="UniProtKB-KW"/>
</dbReference>
<accession>A0A1F6DD17</accession>
<evidence type="ECO:0000256" key="2">
    <source>
        <dbReference type="ARBA" id="ARBA00022676"/>
    </source>
</evidence>
<keyword evidence="7 8" id="KW-0472">Membrane</keyword>
<gene>
    <name evidence="10" type="ORF">A3C86_01555</name>
</gene>
<proteinExistence type="predicted"/>
<keyword evidence="3" id="KW-0808">Transferase</keyword>
<keyword evidence="5" id="KW-0448">Lipopolysaccharide biosynthesis</keyword>
<keyword evidence="2" id="KW-0328">Glycosyltransferase</keyword>
<dbReference type="GO" id="GO:0005886">
    <property type="term" value="C:plasma membrane"/>
    <property type="evidence" value="ECO:0007669"/>
    <property type="project" value="TreeGrafter"/>
</dbReference>
<dbReference type="Gene3D" id="3.90.550.10">
    <property type="entry name" value="Spore Coat Polysaccharide Biosynthesis Protein SpsA, Chain A"/>
    <property type="match status" value="1"/>
</dbReference>
<evidence type="ECO:0000256" key="1">
    <source>
        <dbReference type="ARBA" id="ARBA00022475"/>
    </source>
</evidence>
<feature type="transmembrane region" description="Helical" evidence="8">
    <location>
        <begin position="232"/>
        <end position="258"/>
    </location>
</feature>
<name>A0A1F6DD17_9BACT</name>
<dbReference type="PANTHER" id="PTHR48090">
    <property type="entry name" value="UNDECAPRENYL-PHOSPHATE 4-DEOXY-4-FORMAMIDO-L-ARABINOSE TRANSFERASE-RELATED"/>
    <property type="match status" value="1"/>
</dbReference>
<keyword evidence="4 8" id="KW-0812">Transmembrane</keyword>
<evidence type="ECO:0000256" key="5">
    <source>
        <dbReference type="ARBA" id="ARBA00022985"/>
    </source>
</evidence>
<evidence type="ECO:0000256" key="4">
    <source>
        <dbReference type="ARBA" id="ARBA00022692"/>
    </source>
</evidence>
<protein>
    <recommendedName>
        <fullName evidence="9">Glycosyltransferase 2-like domain-containing protein</fullName>
    </recommendedName>
</protein>
<comment type="caution">
    <text evidence="10">The sequence shown here is derived from an EMBL/GenBank/DDBJ whole genome shotgun (WGS) entry which is preliminary data.</text>
</comment>
<sequence>MKKTRSLSLIVPVYNEEGNLGALHAEIKALYNRYDIETIFVDDGSKDTSVAELRRIVKTDSRAKLIIFARNYGQTAAIGAGVAAAAGEVIIPLDADLQNDPADIPRLIEKFDEGYDIVSGWRKDRHDGYLRVLLSRIANGFIARTTGVPLHDYGCTLKAYRATILKQLDFFGEMHRFIPAYASWQGARVTEIKVNHRARVRGASKYGFSRIGKVLLDLIVVKYVLSFGQKPIYFFGFLGAVSGFLGVLSLVAAVVLRFAYGISLIQTPLVLLSALLIIVSVQMVSLGIVADVVIRTRRPEEKRSYVIRERVNLG</sequence>
<evidence type="ECO:0000256" key="7">
    <source>
        <dbReference type="ARBA" id="ARBA00023136"/>
    </source>
</evidence>
<reference evidence="10 11" key="1">
    <citation type="journal article" date="2016" name="Nat. Commun.">
        <title>Thousands of microbial genomes shed light on interconnected biogeochemical processes in an aquifer system.</title>
        <authorList>
            <person name="Anantharaman K."/>
            <person name="Brown C.T."/>
            <person name="Hug L.A."/>
            <person name="Sharon I."/>
            <person name="Castelle C.J."/>
            <person name="Probst A.J."/>
            <person name="Thomas B.C."/>
            <person name="Singh A."/>
            <person name="Wilkins M.J."/>
            <person name="Karaoz U."/>
            <person name="Brodie E.L."/>
            <person name="Williams K.H."/>
            <person name="Hubbard S.S."/>
            <person name="Banfield J.F."/>
        </authorList>
    </citation>
    <scope>NUCLEOTIDE SEQUENCE [LARGE SCALE GENOMIC DNA]</scope>
</reference>
<evidence type="ECO:0000256" key="6">
    <source>
        <dbReference type="ARBA" id="ARBA00022989"/>
    </source>
</evidence>
<evidence type="ECO:0000256" key="8">
    <source>
        <dbReference type="SAM" id="Phobius"/>
    </source>
</evidence>
<feature type="transmembrane region" description="Helical" evidence="8">
    <location>
        <begin position="270"/>
        <end position="294"/>
    </location>
</feature>
<evidence type="ECO:0000313" key="11">
    <source>
        <dbReference type="Proteomes" id="UP000178042"/>
    </source>
</evidence>
<dbReference type="AlphaFoldDB" id="A0A1F6DD17"/>
<dbReference type="PANTHER" id="PTHR48090:SF3">
    <property type="entry name" value="UNDECAPRENYL-PHOSPHATE 4-DEOXY-4-FORMAMIDO-L-ARABINOSE TRANSFERASE"/>
    <property type="match status" value="1"/>
</dbReference>
<evidence type="ECO:0000256" key="3">
    <source>
        <dbReference type="ARBA" id="ARBA00022679"/>
    </source>
</evidence>
<dbReference type="CDD" id="cd04187">
    <property type="entry name" value="DPM1_like_bac"/>
    <property type="match status" value="1"/>
</dbReference>
<dbReference type="Pfam" id="PF00535">
    <property type="entry name" value="Glycos_transf_2"/>
    <property type="match status" value="1"/>
</dbReference>
<dbReference type="InterPro" id="IPR029044">
    <property type="entry name" value="Nucleotide-diphossugar_trans"/>
</dbReference>
<dbReference type="InterPro" id="IPR001173">
    <property type="entry name" value="Glyco_trans_2-like"/>
</dbReference>